<organism evidence="4 5">
    <name type="scientific">Chlamydomonas schloesseri</name>
    <dbReference type="NCBI Taxonomy" id="2026947"/>
    <lineage>
        <taxon>Eukaryota</taxon>
        <taxon>Viridiplantae</taxon>
        <taxon>Chlorophyta</taxon>
        <taxon>core chlorophytes</taxon>
        <taxon>Chlorophyceae</taxon>
        <taxon>CS clade</taxon>
        <taxon>Chlamydomonadales</taxon>
        <taxon>Chlamydomonadaceae</taxon>
        <taxon>Chlamydomonas</taxon>
    </lineage>
</organism>
<name>A0A836BC41_9CHLO</name>
<dbReference type="InterPro" id="IPR000210">
    <property type="entry name" value="BTB/POZ_dom"/>
</dbReference>
<evidence type="ECO:0000256" key="2">
    <source>
        <dbReference type="SAM" id="MobiDB-lite"/>
    </source>
</evidence>
<keyword evidence="5" id="KW-1185">Reference proteome</keyword>
<proteinExistence type="predicted"/>
<dbReference type="PROSITE" id="PS50097">
    <property type="entry name" value="BTB"/>
    <property type="match status" value="1"/>
</dbReference>
<dbReference type="Pfam" id="PF00651">
    <property type="entry name" value="BTB"/>
    <property type="match status" value="1"/>
</dbReference>
<protein>
    <recommendedName>
        <fullName evidence="3">BTB domain-containing protein</fullName>
    </recommendedName>
</protein>
<dbReference type="Gene3D" id="3.30.710.10">
    <property type="entry name" value="Potassium Channel Kv1.1, Chain A"/>
    <property type="match status" value="1"/>
</dbReference>
<accession>A0A836BC41</accession>
<reference evidence="4" key="1">
    <citation type="journal article" date="2020" name="bioRxiv">
        <title>Comparative genomics of Chlamydomonas.</title>
        <authorList>
            <person name="Craig R.J."/>
            <person name="Hasan A.R."/>
            <person name="Ness R.W."/>
            <person name="Keightley P.D."/>
        </authorList>
    </citation>
    <scope>NUCLEOTIDE SEQUENCE</scope>
    <source>
        <strain evidence="4">CCAP 11/173</strain>
    </source>
</reference>
<dbReference type="SUPFAM" id="SSF54695">
    <property type="entry name" value="POZ domain"/>
    <property type="match status" value="1"/>
</dbReference>
<comment type="caution">
    <text evidence="4">The sequence shown here is derived from an EMBL/GenBank/DDBJ whole genome shotgun (WGS) entry which is preliminary data.</text>
</comment>
<sequence length="695" mass="69795">MPGHRLVLAAASPVFRQQLTSGTDATIRLRDRAALPAAEQSLLAHVYGRPLDWPALAPTALAQLLVLAHDHGLPALQQAAAARLLHLLASKRPAGGAGPAVVAAAASVNTPLQRPPCAPSPLEGGAGTALPTPPPAAPAAAAGTSGGGGGGAVCTALQAVHSPYVEALVAVVGLPADVAGSGAAVGLAAAARVLLLDALQDFEAAWQVPSLRRAFLGLPLAAAVEVLSSPHLAVSCEGVVALAALAYEATRSERAAAAAATAAGAHGGDSGSRSSSSSGAAALDTCGQLALYSCVRWHLMHIGDRSHEWNSFLKNAIQRAPHLQRLMEHGTAASGIGGAHLAAATGGVGLAPHPAAVPELAAAAAACGPYQPAASLLDLAQLTQSLLYTRQLRAEAAGGGGGAEAHLPYMARRAGARPRPTGHLQTAVHLQMDVPYVVLREAVARVKARMEEQGRQRKLLERQQQLQQQAVGGAGGVPAATAAALPLAVAPVAAVAVEEDLVGSDLVFQAGYWWQMVVSLGPLCRYRMALAGPSAAPAGGPAVGSHTTSALAAAAAAAAHETDTRLVCFVGVRPLMLLTEAELEAAAGRGVPSGWAGEGGELDGAAAVAAGAAAAARLLPASVYVEQYEVWNERDLPHGKAALGPTAFARAGGFKGTITLFPVGAEALASEAYWAKAVSGPEGALRVRARAAGVH</sequence>
<feature type="region of interest" description="Disordered" evidence="2">
    <location>
        <begin position="114"/>
        <end position="143"/>
    </location>
</feature>
<gene>
    <name evidence="4" type="ORF">HYH02_001097</name>
</gene>
<evidence type="ECO:0000259" key="3">
    <source>
        <dbReference type="PROSITE" id="PS50097"/>
    </source>
</evidence>
<feature type="domain" description="BTB" evidence="3">
    <location>
        <begin position="1"/>
        <end position="55"/>
    </location>
</feature>
<evidence type="ECO:0000313" key="5">
    <source>
        <dbReference type="Proteomes" id="UP000613740"/>
    </source>
</evidence>
<comment type="pathway">
    <text evidence="1">Protein modification; protein ubiquitination.</text>
</comment>
<dbReference type="InterPro" id="IPR011333">
    <property type="entry name" value="SKP1/BTB/POZ_sf"/>
</dbReference>
<evidence type="ECO:0000256" key="1">
    <source>
        <dbReference type="ARBA" id="ARBA00004906"/>
    </source>
</evidence>
<evidence type="ECO:0000313" key="4">
    <source>
        <dbReference type="EMBL" id="KAG2454056.1"/>
    </source>
</evidence>
<dbReference type="Proteomes" id="UP000613740">
    <property type="component" value="Unassembled WGS sequence"/>
</dbReference>
<dbReference type="EMBL" id="JAEHOD010000002">
    <property type="protein sequence ID" value="KAG2454056.1"/>
    <property type="molecule type" value="Genomic_DNA"/>
</dbReference>
<dbReference type="CDD" id="cd18186">
    <property type="entry name" value="BTB_POZ_ZBTB_KLHL-like"/>
    <property type="match status" value="1"/>
</dbReference>
<dbReference type="AlphaFoldDB" id="A0A836BC41"/>
<dbReference type="OrthoDB" id="545000at2759"/>